<name>A0ACC1XZP4_MELAZ</name>
<comment type="caution">
    <text evidence="1">The sequence shown here is derived from an EMBL/GenBank/DDBJ whole genome shotgun (WGS) entry which is preliminary data.</text>
</comment>
<sequence length="320" mass="36215">MMSDINHRRVRTNGIWMHIAEKGKGPLVLLIHGFPDLWSSWTYQINQLAEHGYHVVAPDMRGYGDSECPQDPGAFTVFHLVGDLIGLLDELGEKQAFVVGHDWGAQIAWYICLFRPDRVQALVNLGVPYLPRSPELKPVVLFSKYFGDGFYICQFQEVGRAEKSFSKYDSLTILKKFLFINAPDLLAAPPGIEIIDFLQTPSSLPEWVNSEELQFRAEKFNATGFTGALNYYRAMNMNWELTAAWQGAKIKVPTKLIVGDKDMGFQSLGTNDYIKGEEFKTLVPDLQVVILEGHHFIQQEKAEQITEEILSFFSSESLAC</sequence>
<dbReference type="EMBL" id="CM051399">
    <property type="protein sequence ID" value="KAJ4716638.1"/>
    <property type="molecule type" value="Genomic_DNA"/>
</dbReference>
<dbReference type="Proteomes" id="UP001164539">
    <property type="component" value="Chromosome 6"/>
</dbReference>
<proteinExistence type="predicted"/>
<protein>
    <submittedName>
        <fullName evidence="1">Epoxide hydrolase 2</fullName>
    </submittedName>
</protein>
<gene>
    <name evidence="1" type="ORF">OWV82_011623</name>
</gene>
<evidence type="ECO:0000313" key="2">
    <source>
        <dbReference type="Proteomes" id="UP001164539"/>
    </source>
</evidence>
<keyword evidence="1" id="KW-0378">Hydrolase</keyword>
<evidence type="ECO:0000313" key="1">
    <source>
        <dbReference type="EMBL" id="KAJ4716638.1"/>
    </source>
</evidence>
<accession>A0ACC1XZP4</accession>
<reference evidence="1 2" key="1">
    <citation type="journal article" date="2023" name="Science">
        <title>Complex scaffold remodeling in plant triterpene biosynthesis.</title>
        <authorList>
            <person name="De La Pena R."/>
            <person name="Hodgson H."/>
            <person name="Liu J.C."/>
            <person name="Stephenson M.J."/>
            <person name="Martin A.C."/>
            <person name="Owen C."/>
            <person name="Harkess A."/>
            <person name="Leebens-Mack J."/>
            <person name="Jimenez L.E."/>
            <person name="Osbourn A."/>
            <person name="Sattely E.S."/>
        </authorList>
    </citation>
    <scope>NUCLEOTIDE SEQUENCE [LARGE SCALE GENOMIC DNA]</scope>
    <source>
        <strain evidence="2">cv. JPN11</strain>
        <tissue evidence="1">Leaf</tissue>
    </source>
</reference>
<keyword evidence="2" id="KW-1185">Reference proteome</keyword>
<organism evidence="1 2">
    <name type="scientific">Melia azedarach</name>
    <name type="common">Chinaberry tree</name>
    <dbReference type="NCBI Taxonomy" id="155640"/>
    <lineage>
        <taxon>Eukaryota</taxon>
        <taxon>Viridiplantae</taxon>
        <taxon>Streptophyta</taxon>
        <taxon>Embryophyta</taxon>
        <taxon>Tracheophyta</taxon>
        <taxon>Spermatophyta</taxon>
        <taxon>Magnoliopsida</taxon>
        <taxon>eudicotyledons</taxon>
        <taxon>Gunneridae</taxon>
        <taxon>Pentapetalae</taxon>
        <taxon>rosids</taxon>
        <taxon>malvids</taxon>
        <taxon>Sapindales</taxon>
        <taxon>Meliaceae</taxon>
        <taxon>Melia</taxon>
    </lineage>
</organism>